<evidence type="ECO:0000256" key="4">
    <source>
        <dbReference type="ARBA" id="ARBA00022759"/>
    </source>
</evidence>
<evidence type="ECO:0000313" key="11">
    <source>
        <dbReference type="EMBL" id="KAK2719372.1"/>
    </source>
</evidence>
<reference evidence="11" key="1">
    <citation type="submission" date="2023-07" db="EMBL/GenBank/DDBJ databases">
        <title>Chromosome-level genome assembly of Artemia franciscana.</title>
        <authorList>
            <person name="Jo E."/>
        </authorList>
    </citation>
    <scope>NUCLEOTIDE SEQUENCE</scope>
    <source>
        <tissue evidence="11">Whole body</tissue>
    </source>
</reference>
<feature type="compositionally biased region" description="Polar residues" evidence="7">
    <location>
        <begin position="701"/>
        <end position="711"/>
    </location>
</feature>
<dbReference type="Gene3D" id="3.10.10.10">
    <property type="entry name" value="HIV Type 1 Reverse Transcriptase, subunit A, domain 1"/>
    <property type="match status" value="1"/>
</dbReference>
<protein>
    <recommendedName>
        <fullName evidence="13">Reverse transcriptase</fullName>
    </recommendedName>
</protein>
<feature type="domain" description="Reverse transcriptase RNase H-like" evidence="10">
    <location>
        <begin position="99"/>
        <end position="194"/>
    </location>
</feature>
<feature type="region of interest" description="Disordered" evidence="7">
    <location>
        <begin position="688"/>
        <end position="734"/>
    </location>
</feature>
<dbReference type="InterPro" id="IPR041373">
    <property type="entry name" value="RT_RNaseH"/>
</dbReference>
<feature type="domain" description="FAM69 protein-kinase" evidence="9">
    <location>
        <begin position="1019"/>
        <end position="1209"/>
    </location>
</feature>
<dbReference type="Pfam" id="PF00078">
    <property type="entry name" value="RVT_1"/>
    <property type="match status" value="1"/>
</dbReference>
<keyword evidence="6" id="KW-0695">RNA-directed DNA polymerase</keyword>
<feature type="domain" description="Reverse transcriptase" evidence="8">
    <location>
        <begin position="258"/>
        <end position="416"/>
    </location>
</feature>
<dbReference type="GO" id="GO:0004519">
    <property type="term" value="F:endonuclease activity"/>
    <property type="evidence" value="ECO:0007669"/>
    <property type="project" value="UniProtKB-KW"/>
</dbReference>
<dbReference type="Gene3D" id="3.30.70.270">
    <property type="match status" value="3"/>
</dbReference>
<keyword evidence="5" id="KW-0378">Hydrolase</keyword>
<dbReference type="InterPro" id="IPR043502">
    <property type="entry name" value="DNA/RNA_pol_sf"/>
</dbReference>
<evidence type="ECO:0000256" key="1">
    <source>
        <dbReference type="ARBA" id="ARBA00022679"/>
    </source>
</evidence>
<dbReference type="InterPro" id="IPR000477">
    <property type="entry name" value="RT_dom"/>
</dbReference>
<evidence type="ECO:0000256" key="2">
    <source>
        <dbReference type="ARBA" id="ARBA00022695"/>
    </source>
</evidence>
<evidence type="ECO:0000256" key="6">
    <source>
        <dbReference type="ARBA" id="ARBA00022918"/>
    </source>
</evidence>
<dbReference type="PANTHER" id="PTHR37984">
    <property type="entry name" value="PROTEIN CBG26694"/>
    <property type="match status" value="1"/>
</dbReference>
<dbReference type="Pfam" id="PF12260">
    <property type="entry name" value="PIP49_C"/>
    <property type="match status" value="1"/>
</dbReference>
<dbReference type="InterPro" id="IPR043128">
    <property type="entry name" value="Rev_trsase/Diguanyl_cyclase"/>
</dbReference>
<dbReference type="CDD" id="cd09274">
    <property type="entry name" value="RNase_HI_RT_Ty3"/>
    <property type="match status" value="2"/>
</dbReference>
<dbReference type="Proteomes" id="UP001187531">
    <property type="component" value="Unassembled WGS sequence"/>
</dbReference>
<dbReference type="PANTHER" id="PTHR37984:SF7">
    <property type="entry name" value="INTEGRASE CATALYTIC DOMAIN-CONTAINING PROTEIN"/>
    <property type="match status" value="1"/>
</dbReference>
<feature type="domain" description="Reverse transcriptase RNase H-like" evidence="10">
    <location>
        <begin position="506"/>
        <end position="603"/>
    </location>
</feature>
<dbReference type="GO" id="GO:0003964">
    <property type="term" value="F:RNA-directed DNA polymerase activity"/>
    <property type="evidence" value="ECO:0007669"/>
    <property type="project" value="UniProtKB-KW"/>
</dbReference>
<keyword evidence="3" id="KW-0540">Nuclease</keyword>
<evidence type="ECO:0000256" key="3">
    <source>
        <dbReference type="ARBA" id="ARBA00022722"/>
    </source>
</evidence>
<evidence type="ECO:0000256" key="7">
    <source>
        <dbReference type="SAM" id="MobiDB-lite"/>
    </source>
</evidence>
<dbReference type="FunFam" id="3.30.70.270:FF:000063">
    <property type="entry name" value="Zinc knuckle domaincontaining protein"/>
    <property type="match status" value="1"/>
</dbReference>
<name>A0AA88IEE8_ARTSF</name>
<gene>
    <name evidence="11" type="ORF">QYM36_005005</name>
</gene>
<accession>A0AA88IEE8</accession>
<dbReference type="InterPro" id="IPR050951">
    <property type="entry name" value="Retrovirus_Pol_polyprotein"/>
</dbReference>
<dbReference type="Pfam" id="PF17917">
    <property type="entry name" value="RT_RNaseH"/>
    <property type="match status" value="2"/>
</dbReference>
<sequence>MEQVKYFGHIISKEGIKPDHEKLNAIEKMPSPTTKEELQTLLGMLNFLSRYIPSLSSRNKTLRDLIQEVQFEWKQHHEERYSAMKRSITDNLAFFDHSSRTVDLKFEASKHGLWAEMSTNGNICGYASRALSRTEQNYSQLEKEMYAIVYGFKHFHLYIYGRKVTVITDHRPLETILSKPLHQAPTRLQRMMIQTLSYDLEVIYSLGSDIPVADALSRLHLPNTDLQMQRDIEAYVHSVMKTLPVEEPTEWVNSMVLVEKKDGGVRLCIDPVDLNKAIKRPHYPIPTFEDAISDLSGAKYFSKLDATSGYWSLVLSKSASDLTTFNTIYGRYRWRRYPFGLISAQDEFQRKMEEIFQGLKGLKILVDDLLIYGATREEHNRRLAEVLERARQKGVKFNRSKCQIAVQSVCYFGHIISNAGIKPDPEKLRAINEMPTPKSKEELQTLLGMLNFLSRYIPNLATQNQPLRDLIKANEFEWKELHTTCLNQLKESIVTNLAFFDSSSPTLELEVDASKHGLGAQISANGKIFAYASRSLSKSEQNYSQLEKELFAIVYGCRHYHHYLYGRKVQVITDHRPLESILIKPLHTAPPRIQRLMMYIQPYDLTFKYRAGTEIPVADALSRLHLPDIDEELHKEIEIFVGSRVSVQMTPSSPWKRGTIVEVCPQPRSYTIATDDGSTLRRNRVRLSHRNSDEAIHSKQDYQNVEFTQPSELVPKVSPVERPASPSLAAPPPEHNGNIVNVPTSAVTQQQTKPVPDRGGVTQTRSGRTIIKPTRAQIRIKIFEEDNKIVSLSSRAQFTNYMEHIFGSILICLIMPIKGKKITLQSYLIALMGVSCLLSIYKTAFPVFVDLKDKDLLDLQKCPSCYGVNMCPAIITGEIRLVDWSQYTIGRFMNARNVYFGDFRNSPVVMKKLGHDWELEELDNAICIASNLSVGCEVNKAIRSLTKEVTDEIFVPDIGGGPSGHIDYKIQTEDIGNGSDFLHCSSSRKTQFIMDKILKKNHGQHQITIIENIITLMMINEEALIGQAFPYEEGFPFPKYYGACGRLVIEELVNRTIADFVYSAWESRAAVAYRLLGLAERMTNISSNFSLYWTDVTEHNLGLDEKNNPLILDAENIIIVDLEEVETVRAGDWDVPFTSEGVGCESCFSYNVDNLCYHAKTDHNIYALCHGLLSPGAFSHRYPQGLLYNIPEYVLQKFPELPSLLEECKWPKNDGGRFKAATELMKILEEFKDLLSNS</sequence>
<evidence type="ECO:0000259" key="9">
    <source>
        <dbReference type="Pfam" id="PF12260"/>
    </source>
</evidence>
<organism evidence="11 12">
    <name type="scientific">Artemia franciscana</name>
    <name type="common">Brine shrimp</name>
    <name type="synonym">Artemia sanfranciscana</name>
    <dbReference type="NCBI Taxonomy" id="6661"/>
    <lineage>
        <taxon>Eukaryota</taxon>
        <taxon>Metazoa</taxon>
        <taxon>Ecdysozoa</taxon>
        <taxon>Arthropoda</taxon>
        <taxon>Crustacea</taxon>
        <taxon>Branchiopoda</taxon>
        <taxon>Anostraca</taxon>
        <taxon>Artemiidae</taxon>
        <taxon>Artemia</taxon>
    </lineage>
</organism>
<dbReference type="AlphaFoldDB" id="A0AA88IEE8"/>
<evidence type="ECO:0000256" key="5">
    <source>
        <dbReference type="ARBA" id="ARBA00022801"/>
    </source>
</evidence>
<dbReference type="CDD" id="cd01647">
    <property type="entry name" value="RT_LTR"/>
    <property type="match status" value="1"/>
</dbReference>
<dbReference type="GO" id="GO:0016787">
    <property type="term" value="F:hydrolase activity"/>
    <property type="evidence" value="ECO:0007669"/>
    <property type="project" value="UniProtKB-KW"/>
</dbReference>
<dbReference type="SUPFAM" id="SSF56672">
    <property type="entry name" value="DNA/RNA polymerases"/>
    <property type="match status" value="2"/>
</dbReference>
<evidence type="ECO:0000313" key="12">
    <source>
        <dbReference type="Proteomes" id="UP001187531"/>
    </source>
</evidence>
<evidence type="ECO:0000259" key="8">
    <source>
        <dbReference type="Pfam" id="PF00078"/>
    </source>
</evidence>
<proteinExistence type="predicted"/>
<keyword evidence="4" id="KW-0255">Endonuclease</keyword>
<feature type="compositionally biased region" description="Basic and acidic residues" evidence="7">
    <location>
        <begin position="690"/>
        <end position="700"/>
    </location>
</feature>
<comment type="caution">
    <text evidence="11">The sequence shown here is derived from an EMBL/GenBank/DDBJ whole genome shotgun (WGS) entry which is preliminary data.</text>
</comment>
<dbReference type="EMBL" id="JAVRJZ010000008">
    <property type="protein sequence ID" value="KAK2719372.1"/>
    <property type="molecule type" value="Genomic_DNA"/>
</dbReference>
<evidence type="ECO:0000259" key="10">
    <source>
        <dbReference type="Pfam" id="PF17917"/>
    </source>
</evidence>
<keyword evidence="1" id="KW-0808">Transferase</keyword>
<dbReference type="InterPro" id="IPR022049">
    <property type="entry name" value="FAM69_kinase_dom"/>
</dbReference>
<keyword evidence="12" id="KW-1185">Reference proteome</keyword>
<keyword evidence="2" id="KW-0548">Nucleotidyltransferase</keyword>
<evidence type="ECO:0008006" key="13">
    <source>
        <dbReference type="Google" id="ProtNLM"/>
    </source>
</evidence>